<accession>A0A1Q9D8G1</accession>
<dbReference type="EMBL" id="LSRX01000663">
    <property type="protein sequence ID" value="OLP91492.1"/>
    <property type="molecule type" value="Genomic_DNA"/>
</dbReference>
<evidence type="ECO:0000313" key="2">
    <source>
        <dbReference type="Proteomes" id="UP000186817"/>
    </source>
</evidence>
<gene>
    <name evidence="1" type="ORF">AK812_SmicGene26809</name>
</gene>
<keyword evidence="2" id="KW-1185">Reference proteome</keyword>
<sequence>MGSGASKTSEEQAEERRVVIKYLQHVAREPIKDGSQADIFNLGSGLRWASKALDQARLQLDKLKEDDAGLSEWLEAALDVGGLGCSALMGDPLTFIVQLVKIAAKYCNPNSLTDAMKKCMQEHERKQIESQLGTAFSLIAEIADTPDATGKQRKVDQADDLLRAVIETLCVDLSSRKGKFEAGHAHLFLHLRSALWARVCTLKMQGYSKARALLQIPR</sequence>
<dbReference type="AlphaFoldDB" id="A0A1Q9D8G1"/>
<name>A0A1Q9D8G1_SYMMI</name>
<evidence type="ECO:0000313" key="1">
    <source>
        <dbReference type="EMBL" id="OLP91492.1"/>
    </source>
</evidence>
<comment type="caution">
    <text evidence="1">The sequence shown here is derived from an EMBL/GenBank/DDBJ whole genome shotgun (WGS) entry which is preliminary data.</text>
</comment>
<protein>
    <submittedName>
        <fullName evidence="1">Uncharacterized protein</fullName>
    </submittedName>
</protein>
<organism evidence="1 2">
    <name type="scientific">Symbiodinium microadriaticum</name>
    <name type="common">Dinoflagellate</name>
    <name type="synonym">Zooxanthella microadriatica</name>
    <dbReference type="NCBI Taxonomy" id="2951"/>
    <lineage>
        <taxon>Eukaryota</taxon>
        <taxon>Sar</taxon>
        <taxon>Alveolata</taxon>
        <taxon>Dinophyceae</taxon>
        <taxon>Suessiales</taxon>
        <taxon>Symbiodiniaceae</taxon>
        <taxon>Symbiodinium</taxon>
    </lineage>
</organism>
<proteinExistence type="predicted"/>
<dbReference type="Proteomes" id="UP000186817">
    <property type="component" value="Unassembled WGS sequence"/>
</dbReference>
<dbReference type="OrthoDB" id="422504at2759"/>
<reference evidence="1 2" key="1">
    <citation type="submission" date="2016-02" db="EMBL/GenBank/DDBJ databases">
        <title>Genome analysis of coral dinoflagellate symbionts highlights evolutionary adaptations to a symbiotic lifestyle.</title>
        <authorList>
            <person name="Aranda M."/>
            <person name="Li Y."/>
            <person name="Liew Y.J."/>
            <person name="Baumgarten S."/>
            <person name="Simakov O."/>
            <person name="Wilson M."/>
            <person name="Piel J."/>
            <person name="Ashoor H."/>
            <person name="Bougouffa S."/>
            <person name="Bajic V.B."/>
            <person name="Ryu T."/>
            <person name="Ravasi T."/>
            <person name="Bayer T."/>
            <person name="Micklem G."/>
            <person name="Kim H."/>
            <person name="Bhak J."/>
            <person name="Lajeunesse T.C."/>
            <person name="Voolstra C.R."/>
        </authorList>
    </citation>
    <scope>NUCLEOTIDE SEQUENCE [LARGE SCALE GENOMIC DNA]</scope>
    <source>
        <strain evidence="1 2">CCMP2467</strain>
    </source>
</reference>